<dbReference type="PROSITE" id="PS50932">
    <property type="entry name" value="HTH_LACI_2"/>
    <property type="match status" value="1"/>
</dbReference>
<evidence type="ECO:0000256" key="3">
    <source>
        <dbReference type="ARBA" id="ARBA00023163"/>
    </source>
</evidence>
<proteinExistence type="predicted"/>
<dbReference type="PROSITE" id="PS00356">
    <property type="entry name" value="HTH_LACI_1"/>
    <property type="match status" value="1"/>
</dbReference>
<feature type="domain" description="HTH lacI-type" evidence="4">
    <location>
        <begin position="7"/>
        <end position="60"/>
    </location>
</feature>
<dbReference type="InterPro" id="IPR028082">
    <property type="entry name" value="Peripla_BP_I"/>
</dbReference>
<dbReference type="InterPro" id="IPR000843">
    <property type="entry name" value="HTH_LacI"/>
</dbReference>
<dbReference type="GO" id="GO:0003700">
    <property type="term" value="F:DNA-binding transcription factor activity"/>
    <property type="evidence" value="ECO:0007669"/>
    <property type="project" value="TreeGrafter"/>
</dbReference>
<dbReference type="InterPro" id="IPR010982">
    <property type="entry name" value="Lambda_DNA-bd_dom_sf"/>
</dbReference>
<organism evidence="5 6">
    <name type="scientific">Winogradskya consettensis</name>
    <dbReference type="NCBI Taxonomy" id="113560"/>
    <lineage>
        <taxon>Bacteria</taxon>
        <taxon>Bacillati</taxon>
        <taxon>Actinomycetota</taxon>
        <taxon>Actinomycetes</taxon>
        <taxon>Micromonosporales</taxon>
        <taxon>Micromonosporaceae</taxon>
        <taxon>Winogradskya</taxon>
    </lineage>
</organism>
<dbReference type="GO" id="GO:0000976">
    <property type="term" value="F:transcription cis-regulatory region binding"/>
    <property type="evidence" value="ECO:0007669"/>
    <property type="project" value="TreeGrafter"/>
</dbReference>
<evidence type="ECO:0000313" key="5">
    <source>
        <dbReference type="EMBL" id="GIM70164.1"/>
    </source>
</evidence>
<keyword evidence="1" id="KW-0805">Transcription regulation</keyword>
<dbReference type="AlphaFoldDB" id="A0A919VL28"/>
<dbReference type="RefSeq" id="WP_212996807.1">
    <property type="nucleotide sequence ID" value="NZ_BAAATW010000003.1"/>
</dbReference>
<dbReference type="Pfam" id="PF00356">
    <property type="entry name" value="LacI"/>
    <property type="match status" value="1"/>
</dbReference>
<dbReference type="PANTHER" id="PTHR30146">
    <property type="entry name" value="LACI-RELATED TRANSCRIPTIONAL REPRESSOR"/>
    <property type="match status" value="1"/>
</dbReference>
<dbReference type="CDD" id="cd01392">
    <property type="entry name" value="HTH_LacI"/>
    <property type="match status" value="1"/>
</dbReference>
<evidence type="ECO:0000256" key="2">
    <source>
        <dbReference type="ARBA" id="ARBA00023125"/>
    </source>
</evidence>
<dbReference type="Proteomes" id="UP000680865">
    <property type="component" value="Unassembled WGS sequence"/>
</dbReference>
<dbReference type="Gene3D" id="3.40.50.2300">
    <property type="match status" value="2"/>
</dbReference>
<name>A0A919VL28_9ACTN</name>
<protein>
    <submittedName>
        <fullName evidence="5">Transcriptional regulator</fullName>
    </submittedName>
</protein>
<keyword evidence="2" id="KW-0238">DNA-binding</keyword>
<dbReference type="EMBL" id="BOQP01000008">
    <property type="protein sequence ID" value="GIM70164.1"/>
    <property type="molecule type" value="Genomic_DNA"/>
</dbReference>
<dbReference type="Gene3D" id="1.10.260.40">
    <property type="entry name" value="lambda repressor-like DNA-binding domains"/>
    <property type="match status" value="1"/>
</dbReference>
<sequence length="332" mass="34897">MSREQRATLDEVAARAGVSKATASKVLNRRPGISAATRRRVDQALHDLGYAPTTARDPRTTRVVTAVFDTLTSLYSLRVLEGAVDAAREHGADLVTTTLVTGSTAIPVDAVAAKGHIGLLVITTRIGPEVVRACAGHGIALIAVDPPDALDDSVVSIGSHHWAGGLQATSHLLRLGHRRIAFVGGSPHNQGLRERFGGYREALDAAGVPPDPDLISQDGIGSGEAAVRRMLALPRRPTAVFATTDGDAFAAIRAARAHGLRVPTDLSVAGYDDTYAIAATDSRLTTVSTPMHEIGRTALRTLLAMADGEPPISRHLRLATTLITRETTAPPP</sequence>
<accession>A0A919VL28</accession>
<dbReference type="InterPro" id="IPR046335">
    <property type="entry name" value="LacI/GalR-like_sensor"/>
</dbReference>
<dbReference type="SUPFAM" id="SSF53822">
    <property type="entry name" value="Periplasmic binding protein-like I"/>
    <property type="match status" value="1"/>
</dbReference>
<evidence type="ECO:0000256" key="1">
    <source>
        <dbReference type="ARBA" id="ARBA00023015"/>
    </source>
</evidence>
<dbReference type="SUPFAM" id="SSF47413">
    <property type="entry name" value="lambda repressor-like DNA-binding domains"/>
    <property type="match status" value="1"/>
</dbReference>
<keyword evidence="3" id="KW-0804">Transcription</keyword>
<evidence type="ECO:0000313" key="6">
    <source>
        <dbReference type="Proteomes" id="UP000680865"/>
    </source>
</evidence>
<comment type="caution">
    <text evidence="5">The sequence shown here is derived from an EMBL/GenBank/DDBJ whole genome shotgun (WGS) entry which is preliminary data.</text>
</comment>
<gene>
    <name evidence="5" type="ORF">Aco04nite_18840</name>
</gene>
<evidence type="ECO:0000259" key="4">
    <source>
        <dbReference type="PROSITE" id="PS50932"/>
    </source>
</evidence>
<dbReference type="Pfam" id="PF13377">
    <property type="entry name" value="Peripla_BP_3"/>
    <property type="match status" value="1"/>
</dbReference>
<keyword evidence="6" id="KW-1185">Reference proteome</keyword>
<dbReference type="SMART" id="SM00354">
    <property type="entry name" value="HTH_LACI"/>
    <property type="match status" value="1"/>
</dbReference>
<dbReference type="PANTHER" id="PTHR30146:SF153">
    <property type="entry name" value="LACTOSE OPERON REPRESSOR"/>
    <property type="match status" value="1"/>
</dbReference>
<reference evidence="5" key="1">
    <citation type="submission" date="2021-03" db="EMBL/GenBank/DDBJ databases">
        <title>Whole genome shotgun sequence of Actinoplanes consettensis NBRC 14913.</title>
        <authorList>
            <person name="Komaki H."/>
            <person name="Tamura T."/>
        </authorList>
    </citation>
    <scope>NUCLEOTIDE SEQUENCE</scope>
    <source>
        <strain evidence="5">NBRC 14913</strain>
    </source>
</reference>